<dbReference type="EMBL" id="CAJNIZ010009691">
    <property type="protein sequence ID" value="CAE7286460.1"/>
    <property type="molecule type" value="Genomic_DNA"/>
</dbReference>
<protein>
    <submittedName>
        <fullName evidence="1">Uncharacterized protein</fullName>
    </submittedName>
</protein>
<feature type="non-terminal residue" evidence="1">
    <location>
        <position position="1"/>
    </location>
</feature>
<reference evidence="1" key="1">
    <citation type="submission" date="2021-02" db="EMBL/GenBank/DDBJ databases">
        <authorList>
            <person name="Dougan E. K."/>
            <person name="Rhodes N."/>
            <person name="Thang M."/>
            <person name="Chan C."/>
        </authorList>
    </citation>
    <scope>NUCLEOTIDE SEQUENCE</scope>
</reference>
<proteinExistence type="predicted"/>
<comment type="caution">
    <text evidence="1">The sequence shown here is derived from an EMBL/GenBank/DDBJ whole genome shotgun (WGS) entry which is preliminary data.</text>
</comment>
<gene>
    <name evidence="1" type="ORF">SPIL2461_LOCUS6433</name>
</gene>
<keyword evidence="2" id="KW-1185">Reference proteome</keyword>
<dbReference type="AlphaFoldDB" id="A0A812N338"/>
<evidence type="ECO:0000313" key="2">
    <source>
        <dbReference type="Proteomes" id="UP000649617"/>
    </source>
</evidence>
<accession>A0A812N338</accession>
<dbReference type="Proteomes" id="UP000649617">
    <property type="component" value="Unassembled WGS sequence"/>
</dbReference>
<name>A0A812N338_SYMPI</name>
<sequence>GFGARLQWRRLCVGLAFEEKATLQRLKVQKVACSCWRESVAISKDLVDSFRRKHLCFSAAVFQAWRCAGGSRECKVQSNHEVIRMVMA</sequence>
<organism evidence="1 2">
    <name type="scientific">Symbiodinium pilosum</name>
    <name type="common">Dinoflagellate</name>
    <dbReference type="NCBI Taxonomy" id="2952"/>
    <lineage>
        <taxon>Eukaryota</taxon>
        <taxon>Sar</taxon>
        <taxon>Alveolata</taxon>
        <taxon>Dinophyceae</taxon>
        <taxon>Suessiales</taxon>
        <taxon>Symbiodiniaceae</taxon>
        <taxon>Symbiodinium</taxon>
    </lineage>
</organism>
<evidence type="ECO:0000313" key="1">
    <source>
        <dbReference type="EMBL" id="CAE7286460.1"/>
    </source>
</evidence>
<feature type="non-terminal residue" evidence="1">
    <location>
        <position position="88"/>
    </location>
</feature>